<evidence type="ECO:0000256" key="2">
    <source>
        <dbReference type="ARBA" id="ARBA00012438"/>
    </source>
</evidence>
<evidence type="ECO:0000256" key="3">
    <source>
        <dbReference type="ARBA" id="ARBA00022553"/>
    </source>
</evidence>
<dbReference type="SMART" id="SM00091">
    <property type="entry name" value="PAS"/>
    <property type="match status" value="1"/>
</dbReference>
<organism evidence="9 10">
    <name type="scientific">Iningainema tapete BLCC-T55</name>
    <dbReference type="NCBI Taxonomy" id="2748662"/>
    <lineage>
        <taxon>Bacteria</taxon>
        <taxon>Bacillati</taxon>
        <taxon>Cyanobacteriota</taxon>
        <taxon>Cyanophyceae</taxon>
        <taxon>Nostocales</taxon>
        <taxon>Scytonemataceae</taxon>
        <taxon>Iningainema tapete</taxon>
    </lineage>
</organism>
<dbReference type="EMBL" id="JACXAE010000109">
    <property type="protein sequence ID" value="MBD2777300.1"/>
    <property type="molecule type" value="Genomic_DNA"/>
</dbReference>
<feature type="domain" description="PAS" evidence="8">
    <location>
        <begin position="17"/>
        <end position="56"/>
    </location>
</feature>
<dbReference type="PROSITE" id="PS50112">
    <property type="entry name" value="PAS"/>
    <property type="match status" value="1"/>
</dbReference>
<dbReference type="CDD" id="cd00130">
    <property type="entry name" value="PAS"/>
    <property type="match status" value="1"/>
</dbReference>
<dbReference type="Proteomes" id="UP000629098">
    <property type="component" value="Unassembled WGS sequence"/>
</dbReference>
<feature type="domain" description="Histidine kinase" evidence="7">
    <location>
        <begin position="162"/>
        <end position="423"/>
    </location>
</feature>
<dbReference type="InterPro" id="IPR035965">
    <property type="entry name" value="PAS-like_dom_sf"/>
</dbReference>
<dbReference type="PRINTS" id="PR00344">
    <property type="entry name" value="BCTRLSENSOR"/>
</dbReference>
<evidence type="ECO:0000256" key="1">
    <source>
        <dbReference type="ARBA" id="ARBA00000085"/>
    </source>
</evidence>
<keyword evidence="3" id="KW-0597">Phosphoprotein</keyword>
<evidence type="ECO:0000259" key="7">
    <source>
        <dbReference type="PROSITE" id="PS50109"/>
    </source>
</evidence>
<dbReference type="InterPro" id="IPR000014">
    <property type="entry name" value="PAS"/>
</dbReference>
<dbReference type="AlphaFoldDB" id="A0A8J7CH75"/>
<reference evidence="9" key="1">
    <citation type="submission" date="2020-09" db="EMBL/GenBank/DDBJ databases">
        <title>Iningainema tapete sp. nov. (Scytonemataceae, Cyanobacteria) from greenhouses in central Florida (USA) produces two types of nodularin with biosynthetic potential for microcystin-LR and anabaenopeptins.</title>
        <authorList>
            <person name="Berthold D.E."/>
            <person name="Lefler F.W."/>
            <person name="Huang I.-S."/>
            <person name="Abdulla H."/>
            <person name="Zimba P.V."/>
            <person name="Laughinghouse H.D. IV."/>
        </authorList>
    </citation>
    <scope>NUCLEOTIDE SEQUENCE</scope>
    <source>
        <strain evidence="9">BLCCT55</strain>
    </source>
</reference>
<dbReference type="PANTHER" id="PTHR43065">
    <property type="entry name" value="SENSOR HISTIDINE KINASE"/>
    <property type="match status" value="1"/>
</dbReference>
<dbReference type="PROSITE" id="PS50109">
    <property type="entry name" value="HIS_KIN"/>
    <property type="match status" value="1"/>
</dbReference>
<keyword evidence="4 9" id="KW-0418">Kinase</keyword>
<comment type="catalytic activity">
    <reaction evidence="1">
        <text>ATP + protein L-histidine = ADP + protein N-phospho-L-histidine.</text>
        <dbReference type="EC" id="2.7.13.3"/>
    </reaction>
</comment>
<dbReference type="GO" id="GO:0000155">
    <property type="term" value="F:phosphorelay sensor kinase activity"/>
    <property type="evidence" value="ECO:0007669"/>
    <property type="project" value="InterPro"/>
</dbReference>
<evidence type="ECO:0000313" key="10">
    <source>
        <dbReference type="Proteomes" id="UP000629098"/>
    </source>
</evidence>
<dbReference type="SUPFAM" id="SSF47384">
    <property type="entry name" value="Homodimeric domain of signal transducing histidine kinase"/>
    <property type="match status" value="1"/>
</dbReference>
<sequence length="427" mass="48365">MQQSEEFFQISLEMLCIADGDGYFQQLNPAWEETLGWSLSELKASPFIEFVHPDDRLDTLAEVQKMSVGADSISFTNRYRCKDGSYKWLLWKSKTVLNKNLIYAVARDISDLKQTQETLHQTAQTATKQAQQLEEIIRELKETQSQLIQTEKMSSLGQLVAGIAHEINNPVNFIHGNITHASEYTQDLLRLLQLYQQHHSTTVPEIEQEIEAIDLEFVSQDLPKLLNSMKMGTERIRQIVLSLRNFSRLDEAEMKAVDIHEGIDNTLLLLQQQLKAKPGHPEIQVIKEYGNLPLVECYAGQLNQVFMNLLTNAIDALKESLVIDHLSLNFQQSINDHPQIIIRTSVKNNDVIIRIADNGPGIKEEVQKHLFDPFFTTKPIGKGTGMGLSISYKIVVEKHQGKLYCISVPGQGSEFVVSIPLQQNIGT</sequence>
<dbReference type="InterPro" id="IPR005467">
    <property type="entry name" value="His_kinase_dom"/>
</dbReference>
<dbReference type="InterPro" id="IPR001610">
    <property type="entry name" value="PAC"/>
</dbReference>
<evidence type="ECO:0000313" key="9">
    <source>
        <dbReference type="EMBL" id="MBD2777300.1"/>
    </source>
</evidence>
<dbReference type="InterPro" id="IPR003661">
    <property type="entry name" value="HisK_dim/P_dom"/>
</dbReference>
<dbReference type="Pfam" id="PF08447">
    <property type="entry name" value="PAS_3"/>
    <property type="match status" value="1"/>
</dbReference>
<gene>
    <name evidence="9" type="ORF">ICL16_35945</name>
</gene>
<keyword evidence="4 9" id="KW-0808">Transferase</keyword>
<name>A0A8J7CH75_9CYAN</name>
<dbReference type="SMART" id="SM00086">
    <property type="entry name" value="PAC"/>
    <property type="match status" value="1"/>
</dbReference>
<dbReference type="Pfam" id="PF02518">
    <property type="entry name" value="HATPase_c"/>
    <property type="match status" value="1"/>
</dbReference>
<protein>
    <recommendedName>
        <fullName evidence="2">histidine kinase</fullName>
        <ecNumber evidence="2">2.7.13.3</ecNumber>
    </recommendedName>
</protein>
<evidence type="ECO:0000256" key="6">
    <source>
        <dbReference type="SAM" id="Coils"/>
    </source>
</evidence>
<dbReference type="InterPro" id="IPR003594">
    <property type="entry name" value="HATPase_dom"/>
</dbReference>
<dbReference type="Gene3D" id="3.30.450.20">
    <property type="entry name" value="PAS domain"/>
    <property type="match status" value="1"/>
</dbReference>
<evidence type="ECO:0000259" key="8">
    <source>
        <dbReference type="PROSITE" id="PS50112"/>
    </source>
</evidence>
<dbReference type="SUPFAM" id="SSF55874">
    <property type="entry name" value="ATPase domain of HSP90 chaperone/DNA topoisomerase II/histidine kinase"/>
    <property type="match status" value="1"/>
</dbReference>
<comment type="caution">
    <text evidence="9">The sequence shown here is derived from an EMBL/GenBank/DDBJ whole genome shotgun (WGS) entry which is preliminary data.</text>
</comment>
<dbReference type="SMART" id="SM00387">
    <property type="entry name" value="HATPase_c"/>
    <property type="match status" value="1"/>
</dbReference>
<dbReference type="SUPFAM" id="SSF55785">
    <property type="entry name" value="PYP-like sensor domain (PAS domain)"/>
    <property type="match status" value="1"/>
</dbReference>
<dbReference type="NCBIfam" id="TIGR00229">
    <property type="entry name" value="sensory_box"/>
    <property type="match status" value="1"/>
</dbReference>
<dbReference type="Gene3D" id="3.30.565.10">
    <property type="entry name" value="Histidine kinase-like ATPase, C-terminal domain"/>
    <property type="match status" value="1"/>
</dbReference>
<keyword evidence="10" id="KW-1185">Reference proteome</keyword>
<accession>A0A8J7CH75</accession>
<dbReference type="RefSeq" id="WP_190836371.1">
    <property type="nucleotide sequence ID" value="NZ_CAWPPI010000109.1"/>
</dbReference>
<dbReference type="InterPro" id="IPR036097">
    <property type="entry name" value="HisK_dim/P_sf"/>
</dbReference>
<dbReference type="EC" id="2.7.13.3" evidence="2"/>
<dbReference type="InterPro" id="IPR013655">
    <property type="entry name" value="PAS_fold_3"/>
</dbReference>
<evidence type="ECO:0000256" key="5">
    <source>
        <dbReference type="ARBA" id="ARBA00023012"/>
    </source>
</evidence>
<dbReference type="InterPro" id="IPR004358">
    <property type="entry name" value="Sig_transdc_His_kin-like_C"/>
</dbReference>
<feature type="coiled-coil region" evidence="6">
    <location>
        <begin position="123"/>
        <end position="153"/>
    </location>
</feature>
<keyword evidence="5" id="KW-0902">Two-component regulatory system</keyword>
<dbReference type="CDD" id="cd00082">
    <property type="entry name" value="HisKA"/>
    <property type="match status" value="1"/>
</dbReference>
<evidence type="ECO:0000256" key="4">
    <source>
        <dbReference type="ARBA" id="ARBA00022777"/>
    </source>
</evidence>
<dbReference type="Gene3D" id="1.10.287.130">
    <property type="match status" value="1"/>
</dbReference>
<dbReference type="InterPro" id="IPR036890">
    <property type="entry name" value="HATPase_C_sf"/>
</dbReference>
<keyword evidence="6" id="KW-0175">Coiled coil</keyword>
<proteinExistence type="predicted"/>
<dbReference type="PANTHER" id="PTHR43065:SF50">
    <property type="entry name" value="HISTIDINE KINASE"/>
    <property type="match status" value="1"/>
</dbReference>